<gene>
    <name evidence="2" type="ORF">J7S20_06050</name>
</gene>
<proteinExistence type="predicted"/>
<dbReference type="Proteomes" id="UP000676996">
    <property type="component" value="Unassembled WGS sequence"/>
</dbReference>
<dbReference type="EMBL" id="JAGRQC010000001">
    <property type="protein sequence ID" value="MBR0552060.1"/>
    <property type="molecule type" value="Genomic_DNA"/>
</dbReference>
<reference evidence="2" key="1">
    <citation type="submission" date="2021-04" db="EMBL/GenBank/DDBJ databases">
        <title>Ouciella asimina sp. nov., isolated from the surface seawater in the hydrothermal field of Okinawa Trough.</title>
        <authorList>
            <person name="Shuang W."/>
        </authorList>
    </citation>
    <scope>NUCLEOTIDE SEQUENCE</scope>
    <source>
        <strain evidence="2">LXI357</strain>
    </source>
</reference>
<accession>A0A8T4IBX1</accession>
<keyword evidence="3" id="KW-1185">Reference proteome</keyword>
<protein>
    <recommendedName>
        <fullName evidence="4">Transmembrane protein (PGPGW)</fullName>
    </recommendedName>
</protein>
<organism evidence="2 3">
    <name type="scientific">Stakelama marina</name>
    <dbReference type="NCBI Taxonomy" id="2826939"/>
    <lineage>
        <taxon>Bacteria</taxon>
        <taxon>Pseudomonadati</taxon>
        <taxon>Pseudomonadota</taxon>
        <taxon>Alphaproteobacteria</taxon>
        <taxon>Sphingomonadales</taxon>
        <taxon>Sphingomonadaceae</taxon>
        <taxon>Stakelama</taxon>
    </lineage>
</organism>
<keyword evidence="1" id="KW-0812">Transmembrane</keyword>
<evidence type="ECO:0000256" key="1">
    <source>
        <dbReference type="SAM" id="Phobius"/>
    </source>
</evidence>
<comment type="caution">
    <text evidence="2">The sequence shown here is derived from an EMBL/GenBank/DDBJ whole genome shotgun (WGS) entry which is preliminary data.</text>
</comment>
<feature type="transmembrane region" description="Helical" evidence="1">
    <location>
        <begin position="32"/>
        <end position="50"/>
    </location>
</feature>
<keyword evidence="1" id="KW-1133">Transmembrane helix</keyword>
<evidence type="ECO:0000313" key="2">
    <source>
        <dbReference type="EMBL" id="MBR0552060.1"/>
    </source>
</evidence>
<sequence length="85" mass="9506">MARITLLCLGVIVMLASPLVGAIPGPGGIFVFAAGLILVLRNSLLARRLFVRAKHRWPKLGHVAEHALQRRSFKRRRARDRKSAR</sequence>
<name>A0A8T4IBX1_9SPHN</name>
<evidence type="ECO:0008006" key="4">
    <source>
        <dbReference type="Google" id="ProtNLM"/>
    </source>
</evidence>
<evidence type="ECO:0000313" key="3">
    <source>
        <dbReference type="Proteomes" id="UP000676996"/>
    </source>
</evidence>
<dbReference type="AlphaFoldDB" id="A0A8T4IBX1"/>
<keyword evidence="1" id="KW-0472">Membrane</keyword>